<dbReference type="Proteomes" id="UP001162972">
    <property type="component" value="Chromosome 2"/>
</dbReference>
<sequence length="124" mass="14663">MFRLTSKLQVVKASLKNWQKTNRSHISSRVLKAKTNWEEAQGRLEGDPWSEDTMFLKRRATTNYQRRMRNKIACLVDGEGNMIHNQKDLEKLVVDYYKCLMTKETRDEEGSHDYGIFPKPIRRA</sequence>
<dbReference type="EMBL" id="JAPFFJ010000017">
    <property type="protein sequence ID" value="KAJ6404520.1"/>
    <property type="molecule type" value="Genomic_DNA"/>
</dbReference>
<reference evidence="1 2" key="1">
    <citation type="journal article" date="2023" name="Int. J. Mol. Sci.">
        <title>De Novo Assembly and Annotation of 11 Diverse Shrub Willow (Salix) Genomes Reveals Novel Gene Organization in Sex-Linked Regions.</title>
        <authorList>
            <person name="Hyden B."/>
            <person name="Feng K."/>
            <person name="Yates T.B."/>
            <person name="Jawdy S."/>
            <person name="Cereghino C."/>
            <person name="Smart L.B."/>
            <person name="Muchero W."/>
        </authorList>
    </citation>
    <scope>NUCLEOTIDE SEQUENCE [LARGE SCALE GENOMIC DNA]</scope>
    <source>
        <tissue evidence="1">Shoot tip</tissue>
    </source>
</reference>
<keyword evidence="2" id="KW-1185">Reference proteome</keyword>
<organism evidence="1 2">
    <name type="scientific">Salix udensis</name>
    <dbReference type="NCBI Taxonomy" id="889485"/>
    <lineage>
        <taxon>Eukaryota</taxon>
        <taxon>Viridiplantae</taxon>
        <taxon>Streptophyta</taxon>
        <taxon>Embryophyta</taxon>
        <taxon>Tracheophyta</taxon>
        <taxon>Spermatophyta</taxon>
        <taxon>Magnoliopsida</taxon>
        <taxon>eudicotyledons</taxon>
        <taxon>Gunneridae</taxon>
        <taxon>Pentapetalae</taxon>
        <taxon>rosids</taxon>
        <taxon>fabids</taxon>
        <taxon>Malpighiales</taxon>
        <taxon>Salicaceae</taxon>
        <taxon>Saliceae</taxon>
        <taxon>Salix</taxon>
    </lineage>
</organism>
<name>A0AAD6JI67_9ROSI</name>
<evidence type="ECO:0000313" key="1">
    <source>
        <dbReference type="EMBL" id="KAJ6404520.1"/>
    </source>
</evidence>
<proteinExistence type="predicted"/>
<evidence type="ECO:0000313" key="2">
    <source>
        <dbReference type="Proteomes" id="UP001162972"/>
    </source>
</evidence>
<protein>
    <submittedName>
        <fullName evidence="1">Uncharacterized protein</fullName>
    </submittedName>
</protein>
<dbReference type="AlphaFoldDB" id="A0AAD6JI67"/>
<accession>A0AAD6JI67</accession>
<comment type="caution">
    <text evidence="1">The sequence shown here is derived from an EMBL/GenBank/DDBJ whole genome shotgun (WGS) entry which is preliminary data.</text>
</comment>
<gene>
    <name evidence="1" type="ORF">OIU84_012654</name>
</gene>